<evidence type="ECO:0000313" key="1">
    <source>
        <dbReference type="EMBL" id="SFW21739.1"/>
    </source>
</evidence>
<dbReference type="GO" id="GO:0003677">
    <property type="term" value="F:DNA binding"/>
    <property type="evidence" value="ECO:0007669"/>
    <property type="project" value="InterPro"/>
</dbReference>
<accession>A0A1K1MF66</accession>
<dbReference type="InterPro" id="IPR010093">
    <property type="entry name" value="SinI_DNA-bd"/>
</dbReference>
<dbReference type="EMBL" id="FPIP01000002">
    <property type="protein sequence ID" value="SFW21739.1"/>
    <property type="molecule type" value="Genomic_DNA"/>
</dbReference>
<organism evidence="1 2">
    <name type="scientific">Ruminococcus flavefaciens</name>
    <dbReference type="NCBI Taxonomy" id="1265"/>
    <lineage>
        <taxon>Bacteria</taxon>
        <taxon>Bacillati</taxon>
        <taxon>Bacillota</taxon>
        <taxon>Clostridia</taxon>
        <taxon>Eubacteriales</taxon>
        <taxon>Oscillospiraceae</taxon>
        <taxon>Ruminococcus</taxon>
    </lineage>
</organism>
<dbReference type="AlphaFoldDB" id="A0A1K1MF66"/>
<name>A0A1K1MF66_RUMFL</name>
<proteinExistence type="predicted"/>
<evidence type="ECO:0000313" key="2">
    <source>
        <dbReference type="Proteomes" id="UP000183461"/>
    </source>
</evidence>
<dbReference type="Proteomes" id="UP000183461">
    <property type="component" value="Unassembled WGS sequence"/>
</dbReference>
<sequence>MKKMNSINATFKLCKEQKIGISMRLLRQLVKEGTIPSIKTGRSYLINWDGLMKYLDTHTQSAEKAESGIRKISA</sequence>
<dbReference type="NCBIfam" id="TIGR01764">
    <property type="entry name" value="excise"/>
    <property type="match status" value="1"/>
</dbReference>
<reference evidence="2" key="1">
    <citation type="submission" date="2016-11" db="EMBL/GenBank/DDBJ databases">
        <authorList>
            <person name="Varghese N."/>
            <person name="Submissions S."/>
        </authorList>
    </citation>
    <scope>NUCLEOTIDE SEQUENCE [LARGE SCALE GENOMIC DNA]</scope>
    <source>
        <strain evidence="2">YL228</strain>
    </source>
</reference>
<protein>
    <submittedName>
        <fullName evidence="1">DNA binding domain-containing protein, excisionase family</fullName>
    </submittedName>
</protein>
<gene>
    <name evidence="1" type="ORF">SAMN02910280_1137</name>
</gene>
<dbReference type="RefSeq" id="WP_072299506.1">
    <property type="nucleotide sequence ID" value="NZ_FPIP01000002.1"/>
</dbReference>